<organism evidence="2 3">
    <name type="scientific">Paraglaciecola aquimarina</name>
    <dbReference type="NCBI Taxonomy" id="1235557"/>
    <lineage>
        <taxon>Bacteria</taxon>
        <taxon>Pseudomonadati</taxon>
        <taxon>Pseudomonadota</taxon>
        <taxon>Gammaproteobacteria</taxon>
        <taxon>Alteromonadales</taxon>
        <taxon>Alteromonadaceae</taxon>
        <taxon>Paraglaciecola</taxon>
    </lineage>
</organism>
<evidence type="ECO:0000313" key="2">
    <source>
        <dbReference type="EMBL" id="MDU0352794.1"/>
    </source>
</evidence>
<comment type="caution">
    <text evidence="2">The sequence shown here is derived from an EMBL/GenBank/DDBJ whole genome shotgun (WGS) entry which is preliminary data.</text>
</comment>
<keyword evidence="1" id="KW-0472">Membrane</keyword>
<dbReference type="RefSeq" id="WP_316024501.1">
    <property type="nucleotide sequence ID" value="NZ_JAWDIO010000002.1"/>
</dbReference>
<dbReference type="Proteomes" id="UP001247805">
    <property type="component" value="Unassembled WGS sequence"/>
</dbReference>
<dbReference type="EMBL" id="JAWDIO010000002">
    <property type="protein sequence ID" value="MDU0352794.1"/>
    <property type="molecule type" value="Genomic_DNA"/>
</dbReference>
<sequence length="531" mass="58975">MPLSELSDRLDCLTSFSSQLVFVCTDKIKQQSKFVETYISQQDDQTDLALLTADELTPLAIYREKLFHQLIGQHQGCNFTLPLNQVLAALNQHEGPVLISIFQAEKLPTKLVKELWELVLQSRFANNKQHLNILLMGQSDWAEKTKNIIAANSKEKPILINSVNNHIDNHAGQQFNIEQAIQHSQQMDNIDVDAQKDHHKGKAVYKKLWVIAVICLVFLATFVGMLYWLYPNKIRDILATSAPEPQSSGLVISQQVESKVDDMSELLSPEQVAIETVTSTTKKTLLADSKASAIEQPAANTSTNSLQIDSVKVGAEDLVTAWNAEKPKLDTQPLNTSTITTPISAGLPDVQAIDLATLTSKNPPLADEVPIQITQLAPEIVQVEALTISNQATDYPVADIISAAPISAPLSTTATTVRQTKTQNTPASEIKDRSATLSTLPSNLFVIQLTAMSNFSLLKEYIEDENLSDSVWLYTTQRYGGNWYVLIYNQHFDTINQARQQISQLPSQMLKNEPFAKTMRQVQQEIANSQP</sequence>
<dbReference type="Gene3D" id="3.30.70.1070">
    <property type="entry name" value="Sporulation related repeat"/>
    <property type="match status" value="1"/>
</dbReference>
<evidence type="ECO:0000313" key="3">
    <source>
        <dbReference type="Proteomes" id="UP001247805"/>
    </source>
</evidence>
<reference evidence="2 3" key="1">
    <citation type="submission" date="2023-10" db="EMBL/GenBank/DDBJ databases">
        <title>Glaciecola aquimarina strain GGW-M5 nov., isolated from a coastal seawater.</title>
        <authorList>
            <person name="Bayburt H."/>
            <person name="Kim J.M."/>
            <person name="Choi B.J."/>
            <person name="Jeon C.O."/>
        </authorList>
    </citation>
    <scope>NUCLEOTIDE SEQUENCE [LARGE SCALE GENOMIC DNA]</scope>
    <source>
        <strain evidence="2 3">KCTC 32108</strain>
    </source>
</reference>
<name>A0ABU3SS25_9ALTE</name>
<protein>
    <submittedName>
        <fullName evidence="2">DamX protein</fullName>
    </submittedName>
</protein>
<feature type="transmembrane region" description="Helical" evidence="1">
    <location>
        <begin position="208"/>
        <end position="230"/>
    </location>
</feature>
<dbReference type="InterPro" id="IPR036680">
    <property type="entry name" value="SPOR-like_sf"/>
</dbReference>
<proteinExistence type="predicted"/>
<keyword evidence="1" id="KW-0812">Transmembrane</keyword>
<keyword evidence="1" id="KW-1133">Transmembrane helix</keyword>
<accession>A0ABU3SS25</accession>
<gene>
    <name evidence="2" type="ORF">RS130_01620</name>
</gene>
<keyword evidence="3" id="KW-1185">Reference proteome</keyword>
<evidence type="ECO:0000256" key="1">
    <source>
        <dbReference type="SAM" id="Phobius"/>
    </source>
</evidence>